<comment type="caution">
    <text evidence="1">The sequence shown here is derived from an EMBL/GenBank/DDBJ whole genome shotgun (WGS) entry which is preliminary data.</text>
</comment>
<dbReference type="PANTHER" id="PTHR47691:SF3">
    <property type="entry name" value="HTH-TYPE TRANSCRIPTIONAL REGULATOR RV0890C-RELATED"/>
    <property type="match status" value="1"/>
</dbReference>
<sequence>MPGPDCCPRRWRRGAARLTEQWLAAQEDRAEVRLALGEHVVEPVAELTGLLRTAPGLRLLATSQEPLALAGEVVWSVPPLEVPDGTADLAALELAATRVRALGVRGLVERLDDRFRLLESVAAYCLDRLQEAGELDRVRRRHLLHHIGFAERTEAHLRGPGQRRWLRRLDAEAANLRAALNTAVREADAEGALRLAVALAWYRFLRGRLTEARRSLSAALTTGADGPTALTTRADGSAALAGACDGAAPALAPPTSRSVTALRAAALAWAAGFGFLQGDVADRESLRDAALRLYEEAGDPAGRARARWFPAHTAIDLGDLTVAEDLLDRVLRGFRAVGDRWDTAAALAPAASGPLARGAS</sequence>
<dbReference type="RefSeq" id="WP_191894840.1">
    <property type="nucleotide sequence ID" value="NZ_BMQD01000006.1"/>
</dbReference>
<reference evidence="1" key="2">
    <citation type="submission" date="2022-09" db="EMBL/GenBank/DDBJ databases">
        <authorList>
            <person name="Sun Q."/>
            <person name="Ohkuma M."/>
        </authorList>
    </citation>
    <scope>NUCLEOTIDE SEQUENCE</scope>
    <source>
        <strain evidence="1">JCM 3093</strain>
    </source>
</reference>
<protein>
    <submittedName>
        <fullName evidence="1">Uncharacterized protein</fullName>
    </submittedName>
</protein>
<gene>
    <name evidence="1" type="ORF">GCM10010126_24540</name>
</gene>
<organism evidence="1 2">
    <name type="scientific">Planomonospora parontospora</name>
    <dbReference type="NCBI Taxonomy" id="58119"/>
    <lineage>
        <taxon>Bacteria</taxon>
        <taxon>Bacillati</taxon>
        <taxon>Actinomycetota</taxon>
        <taxon>Actinomycetes</taxon>
        <taxon>Streptosporangiales</taxon>
        <taxon>Streptosporangiaceae</taxon>
        <taxon>Planomonospora</taxon>
    </lineage>
</organism>
<accession>A0AA37BFP5</accession>
<dbReference type="Proteomes" id="UP000627984">
    <property type="component" value="Unassembled WGS sequence"/>
</dbReference>
<evidence type="ECO:0000313" key="2">
    <source>
        <dbReference type="Proteomes" id="UP000627984"/>
    </source>
</evidence>
<reference evidence="1" key="1">
    <citation type="journal article" date="2014" name="Int. J. Syst. Evol. Microbiol.">
        <title>Complete genome sequence of Corynebacterium casei LMG S-19264T (=DSM 44701T), isolated from a smear-ripened cheese.</title>
        <authorList>
            <consortium name="US DOE Joint Genome Institute (JGI-PGF)"/>
            <person name="Walter F."/>
            <person name="Albersmeier A."/>
            <person name="Kalinowski J."/>
            <person name="Ruckert C."/>
        </authorList>
    </citation>
    <scope>NUCLEOTIDE SEQUENCE</scope>
    <source>
        <strain evidence="1">JCM 3093</strain>
    </source>
</reference>
<dbReference type="AlphaFoldDB" id="A0AA37BFP5"/>
<dbReference type="PANTHER" id="PTHR47691">
    <property type="entry name" value="REGULATOR-RELATED"/>
    <property type="match status" value="1"/>
</dbReference>
<dbReference type="EMBL" id="BMQD01000006">
    <property type="protein sequence ID" value="GGK64290.1"/>
    <property type="molecule type" value="Genomic_DNA"/>
</dbReference>
<name>A0AA37BFP5_9ACTN</name>
<evidence type="ECO:0000313" key="1">
    <source>
        <dbReference type="EMBL" id="GGK64290.1"/>
    </source>
</evidence>
<proteinExistence type="predicted"/>